<dbReference type="Proteomes" id="UP001321047">
    <property type="component" value="Unassembled WGS sequence"/>
</dbReference>
<feature type="region of interest" description="Disordered" evidence="1">
    <location>
        <begin position="45"/>
        <end position="84"/>
    </location>
</feature>
<evidence type="ECO:0000313" key="2">
    <source>
        <dbReference type="EMBL" id="MCU4753138.1"/>
    </source>
</evidence>
<sequence>MDRDEVRAKPNAPDLPAYVVDPLEKQSPERLEMVAAYAVELATWKREQREKERDEEEVDPESLEELHERDISTDPDDYKDVPTSGSYITIKETKPGYHYYYWQWRDGNTWKNEYIAPVSKGE</sequence>
<evidence type="ECO:0000256" key="1">
    <source>
        <dbReference type="SAM" id="MobiDB-lite"/>
    </source>
</evidence>
<dbReference type="AlphaFoldDB" id="A0AAP2ZA03"/>
<reference evidence="2 3" key="1">
    <citation type="submission" date="2022-09" db="EMBL/GenBank/DDBJ databases">
        <title>Enrichment on poylsaccharides allowed isolation of novel metabolic and taxonomic groups of Haloarchaea.</title>
        <authorList>
            <person name="Sorokin D.Y."/>
            <person name="Elcheninov A.G."/>
            <person name="Khizhniak T.V."/>
            <person name="Kolganova T.V."/>
            <person name="Kublanov I.V."/>
        </authorList>
    </citation>
    <scope>NUCLEOTIDE SEQUENCE [LARGE SCALE GENOMIC DNA]</scope>
    <source>
        <strain evidence="2 3">AArc-curdl1</strain>
    </source>
</reference>
<feature type="compositionally biased region" description="Acidic residues" evidence="1">
    <location>
        <begin position="53"/>
        <end position="63"/>
    </location>
</feature>
<name>A0AAP2ZA03_9EURY</name>
<feature type="compositionally biased region" description="Basic and acidic residues" evidence="1">
    <location>
        <begin position="64"/>
        <end position="80"/>
    </location>
</feature>
<dbReference type="RefSeq" id="WP_342809463.1">
    <property type="nucleotide sequence ID" value="NZ_JAOPJZ010000013.1"/>
</dbReference>
<keyword evidence="3" id="KW-1185">Reference proteome</keyword>
<comment type="caution">
    <text evidence="2">The sequence shown here is derived from an EMBL/GenBank/DDBJ whole genome shotgun (WGS) entry which is preliminary data.</text>
</comment>
<gene>
    <name evidence="2" type="ORF">OB919_14320</name>
</gene>
<protein>
    <submittedName>
        <fullName evidence="2">Uncharacterized protein</fullName>
    </submittedName>
</protein>
<proteinExistence type="predicted"/>
<evidence type="ECO:0000313" key="3">
    <source>
        <dbReference type="Proteomes" id="UP001321047"/>
    </source>
</evidence>
<dbReference type="EMBL" id="JAOPJZ010000013">
    <property type="protein sequence ID" value="MCU4753138.1"/>
    <property type="molecule type" value="Genomic_DNA"/>
</dbReference>
<organism evidence="2 3">
    <name type="scientific">Natronosalvus hydrolyticus</name>
    <dbReference type="NCBI Taxonomy" id="2979988"/>
    <lineage>
        <taxon>Archaea</taxon>
        <taxon>Methanobacteriati</taxon>
        <taxon>Methanobacteriota</taxon>
        <taxon>Stenosarchaea group</taxon>
        <taxon>Halobacteria</taxon>
        <taxon>Halobacteriales</taxon>
        <taxon>Natrialbaceae</taxon>
        <taxon>Natronosalvus</taxon>
    </lineage>
</organism>
<accession>A0AAP2ZA03</accession>